<dbReference type="PROSITE" id="PS50977">
    <property type="entry name" value="HTH_TETR_2"/>
    <property type="match status" value="1"/>
</dbReference>
<dbReference type="PRINTS" id="PR00455">
    <property type="entry name" value="HTHTETR"/>
</dbReference>
<dbReference type="Proteomes" id="UP001596439">
    <property type="component" value="Unassembled WGS sequence"/>
</dbReference>
<comment type="caution">
    <text evidence="4">The sequence shown here is derived from an EMBL/GenBank/DDBJ whole genome shotgun (WGS) entry which is preliminary data.</text>
</comment>
<dbReference type="InterPro" id="IPR009057">
    <property type="entry name" value="Homeodomain-like_sf"/>
</dbReference>
<evidence type="ECO:0000256" key="2">
    <source>
        <dbReference type="PROSITE-ProRule" id="PRU00335"/>
    </source>
</evidence>
<evidence type="ECO:0000256" key="1">
    <source>
        <dbReference type="ARBA" id="ARBA00023125"/>
    </source>
</evidence>
<name>A0ABW2PRK3_9BACL</name>
<dbReference type="InterPro" id="IPR039532">
    <property type="entry name" value="TetR_C_Firmicutes"/>
</dbReference>
<dbReference type="PANTHER" id="PTHR43479">
    <property type="entry name" value="ACREF/ENVCD OPERON REPRESSOR-RELATED"/>
    <property type="match status" value="1"/>
</dbReference>
<dbReference type="Pfam" id="PF14278">
    <property type="entry name" value="TetR_C_8"/>
    <property type="match status" value="1"/>
</dbReference>
<reference evidence="5" key="1">
    <citation type="journal article" date="2019" name="Int. J. Syst. Evol. Microbiol.">
        <title>The Global Catalogue of Microorganisms (GCM) 10K type strain sequencing project: providing services to taxonomists for standard genome sequencing and annotation.</title>
        <authorList>
            <consortium name="The Broad Institute Genomics Platform"/>
            <consortium name="The Broad Institute Genome Sequencing Center for Infectious Disease"/>
            <person name="Wu L."/>
            <person name="Ma J."/>
        </authorList>
    </citation>
    <scope>NUCLEOTIDE SEQUENCE [LARGE SCALE GENOMIC DNA]</scope>
    <source>
        <strain evidence="5">CCUG 55590</strain>
    </source>
</reference>
<sequence length="202" mass="23299">MEQTDLRVIRTKKLIKDAFFSLIEEQGFEAVTVKQLTERAGINRGTFYSHYVDKFELMEKCVNEIFREAEQKLIHHLPHIFGDERTDNSYHYLIPFIRFIEDNQIIMKPLFGPNGDPTFQTKLRAFMQAALFQRSPATLFDPDKMMVPPPYLVAYLSSAHMGVIYEWLNNPSAEETAEDIARIIYTITFEGPLVAGGVKSND</sequence>
<dbReference type="PANTHER" id="PTHR43479:SF7">
    <property type="entry name" value="TETR-FAMILY TRANSCRIPTIONAL REGULATOR"/>
    <property type="match status" value="1"/>
</dbReference>
<organism evidence="4 5">
    <name type="scientific">Exiguobacterium aestuarii</name>
    <dbReference type="NCBI Taxonomy" id="273527"/>
    <lineage>
        <taxon>Bacteria</taxon>
        <taxon>Bacillati</taxon>
        <taxon>Bacillota</taxon>
        <taxon>Bacilli</taxon>
        <taxon>Bacillales</taxon>
        <taxon>Bacillales Family XII. Incertae Sedis</taxon>
        <taxon>Exiguobacterium</taxon>
    </lineage>
</organism>
<dbReference type="Gene3D" id="1.10.357.10">
    <property type="entry name" value="Tetracycline Repressor, domain 2"/>
    <property type="match status" value="1"/>
</dbReference>
<dbReference type="EMBL" id="JBHTCE010000004">
    <property type="protein sequence ID" value="MFC7391180.1"/>
    <property type="molecule type" value="Genomic_DNA"/>
</dbReference>
<dbReference type="SUPFAM" id="SSF46689">
    <property type="entry name" value="Homeodomain-like"/>
    <property type="match status" value="1"/>
</dbReference>
<dbReference type="RefSeq" id="WP_214790936.1">
    <property type="nucleotide sequence ID" value="NZ_JANIEL010000089.1"/>
</dbReference>
<evidence type="ECO:0000313" key="4">
    <source>
        <dbReference type="EMBL" id="MFC7391180.1"/>
    </source>
</evidence>
<dbReference type="InterPro" id="IPR050624">
    <property type="entry name" value="HTH-type_Tx_Regulator"/>
</dbReference>
<dbReference type="Pfam" id="PF00440">
    <property type="entry name" value="TetR_N"/>
    <property type="match status" value="1"/>
</dbReference>
<keyword evidence="1 2" id="KW-0238">DNA-binding</keyword>
<accession>A0ABW2PRK3</accession>
<dbReference type="InterPro" id="IPR001647">
    <property type="entry name" value="HTH_TetR"/>
</dbReference>
<keyword evidence="5" id="KW-1185">Reference proteome</keyword>
<evidence type="ECO:0000313" key="5">
    <source>
        <dbReference type="Proteomes" id="UP001596439"/>
    </source>
</evidence>
<evidence type="ECO:0000259" key="3">
    <source>
        <dbReference type="PROSITE" id="PS50977"/>
    </source>
</evidence>
<proteinExistence type="predicted"/>
<gene>
    <name evidence="4" type="ORF">ACFQO8_13655</name>
</gene>
<protein>
    <submittedName>
        <fullName evidence="4">TetR/AcrR family transcriptional regulator</fullName>
    </submittedName>
</protein>
<feature type="DNA-binding region" description="H-T-H motif" evidence="2">
    <location>
        <begin position="32"/>
        <end position="51"/>
    </location>
</feature>
<feature type="domain" description="HTH tetR-type" evidence="3">
    <location>
        <begin position="9"/>
        <end position="69"/>
    </location>
</feature>